<reference evidence="5" key="1">
    <citation type="submission" date="2023-03" db="EMBL/GenBank/DDBJ databases">
        <authorList>
            <person name="Steffen K."/>
            <person name="Cardenas P."/>
        </authorList>
    </citation>
    <scope>NUCLEOTIDE SEQUENCE</scope>
</reference>
<comment type="caution">
    <text evidence="5">The sequence shown here is derived from an EMBL/GenBank/DDBJ whole genome shotgun (WGS) entry which is preliminary data.</text>
</comment>
<protein>
    <submittedName>
        <fullName evidence="5">Protein saal1</fullName>
    </submittedName>
</protein>
<dbReference type="Proteomes" id="UP001174909">
    <property type="component" value="Unassembled WGS sequence"/>
</dbReference>
<evidence type="ECO:0000313" key="5">
    <source>
        <dbReference type="EMBL" id="CAI8037807.1"/>
    </source>
</evidence>
<feature type="region of interest" description="Disordered" evidence="4">
    <location>
        <begin position="55"/>
        <end position="78"/>
    </location>
</feature>
<dbReference type="AlphaFoldDB" id="A0AA35SYS9"/>
<keyword evidence="6" id="KW-1185">Reference proteome</keyword>
<sequence>MSFDFYIGDASVEAGHQDEQKDDTSIGDTVFSKSWALSVLVRAVEAVFIGSEESLKPGEREREEGEGERGEEKEKGREKEDVALYLHESNAVDLLLGIATRSNSLRLTEICIGLLGNMACQEQVRKEAFASRKTRQVCYIVSLSHSFSLSLSPSFPSLLCCVEVFTTRDVVLSFLCGSDTRILYEATRLVLTCVSASDKDFRQQWIEEVRLSHNVKESLQFVMKSSTNGLRVR</sequence>
<dbReference type="EMBL" id="CASHTH010002960">
    <property type="protein sequence ID" value="CAI8037807.1"/>
    <property type="molecule type" value="Genomic_DNA"/>
</dbReference>
<accession>A0AA35SYS9</accession>
<evidence type="ECO:0000313" key="6">
    <source>
        <dbReference type="Proteomes" id="UP001174909"/>
    </source>
</evidence>
<comment type="subcellular location">
    <subcellularLocation>
        <location evidence="1">Nucleus</location>
    </subcellularLocation>
</comment>
<evidence type="ECO:0000256" key="2">
    <source>
        <dbReference type="ARBA" id="ARBA00023242"/>
    </source>
</evidence>
<dbReference type="InterPro" id="IPR052464">
    <property type="entry name" value="Synovial_Prolif_Regulator"/>
</dbReference>
<keyword evidence="2" id="KW-0539">Nucleus</keyword>
<comment type="similarity">
    <text evidence="3">Belongs to the SAAL1 family.</text>
</comment>
<dbReference type="PANTHER" id="PTHR23424">
    <property type="entry name" value="SERUM AMYLOID A"/>
    <property type="match status" value="1"/>
</dbReference>
<dbReference type="GO" id="GO:0005634">
    <property type="term" value="C:nucleus"/>
    <property type="evidence" value="ECO:0007669"/>
    <property type="project" value="UniProtKB-SubCell"/>
</dbReference>
<proteinExistence type="inferred from homology"/>
<dbReference type="PANTHER" id="PTHR23424:SF23">
    <property type="entry name" value="PROTEIN SAAL1"/>
    <property type="match status" value="1"/>
</dbReference>
<name>A0AA35SYS9_GEOBA</name>
<evidence type="ECO:0000256" key="3">
    <source>
        <dbReference type="ARBA" id="ARBA00038401"/>
    </source>
</evidence>
<evidence type="ECO:0000256" key="1">
    <source>
        <dbReference type="ARBA" id="ARBA00004123"/>
    </source>
</evidence>
<organism evidence="5 6">
    <name type="scientific">Geodia barretti</name>
    <name type="common">Barrett's horny sponge</name>
    <dbReference type="NCBI Taxonomy" id="519541"/>
    <lineage>
        <taxon>Eukaryota</taxon>
        <taxon>Metazoa</taxon>
        <taxon>Porifera</taxon>
        <taxon>Demospongiae</taxon>
        <taxon>Heteroscleromorpha</taxon>
        <taxon>Tetractinellida</taxon>
        <taxon>Astrophorina</taxon>
        <taxon>Geodiidae</taxon>
        <taxon>Geodia</taxon>
    </lineage>
</organism>
<evidence type="ECO:0000256" key="4">
    <source>
        <dbReference type="SAM" id="MobiDB-lite"/>
    </source>
</evidence>
<gene>
    <name evidence="5" type="ORF">GBAR_LOCUS21135</name>
</gene>